<keyword evidence="1" id="KW-0472">Membrane</keyword>
<protein>
    <submittedName>
        <fullName evidence="2">Uncharacterized protein</fullName>
    </submittedName>
</protein>
<keyword evidence="3" id="KW-1185">Reference proteome</keyword>
<evidence type="ECO:0000313" key="2">
    <source>
        <dbReference type="EMBL" id="KAK1690888.1"/>
    </source>
</evidence>
<dbReference type="EMBL" id="JAHMHR010000005">
    <property type="protein sequence ID" value="KAK1690888.1"/>
    <property type="molecule type" value="Genomic_DNA"/>
</dbReference>
<sequence length="76" mass="8381">MEGGQVGAEVSCRSTRSFLSLIITLSTLLRSSLLLFLVTVAFHATVLMTATLMTTILIAVLPRYLNEVTYGIYIER</sequence>
<evidence type="ECO:0000256" key="1">
    <source>
        <dbReference type="SAM" id="Phobius"/>
    </source>
</evidence>
<keyword evidence="1" id="KW-0812">Transmembrane</keyword>
<dbReference type="AlphaFoldDB" id="A0AAJ0AV08"/>
<feature type="transmembrane region" description="Helical" evidence="1">
    <location>
        <begin position="33"/>
        <end position="61"/>
    </location>
</feature>
<accession>A0AAJ0AV08</accession>
<gene>
    <name evidence="2" type="ORF">BDP55DRAFT_648821</name>
</gene>
<comment type="caution">
    <text evidence="2">The sequence shown here is derived from an EMBL/GenBank/DDBJ whole genome shotgun (WGS) entry which is preliminary data.</text>
</comment>
<name>A0AAJ0AV08_9PEZI</name>
<dbReference type="Proteomes" id="UP001224890">
    <property type="component" value="Unassembled WGS sequence"/>
</dbReference>
<reference evidence="2" key="1">
    <citation type="submission" date="2021-06" db="EMBL/GenBank/DDBJ databases">
        <title>Comparative genomics, transcriptomics and evolutionary studies reveal genomic signatures of adaptation to plant cell wall in hemibiotrophic fungi.</title>
        <authorList>
            <consortium name="DOE Joint Genome Institute"/>
            <person name="Baroncelli R."/>
            <person name="Diaz J.F."/>
            <person name="Benocci T."/>
            <person name="Peng M."/>
            <person name="Battaglia E."/>
            <person name="Haridas S."/>
            <person name="Andreopoulos W."/>
            <person name="Labutti K."/>
            <person name="Pangilinan J."/>
            <person name="Floch G.L."/>
            <person name="Makela M.R."/>
            <person name="Henrissat B."/>
            <person name="Grigoriev I.V."/>
            <person name="Crouch J.A."/>
            <person name="De Vries R.P."/>
            <person name="Sukno S.A."/>
            <person name="Thon M.R."/>
        </authorList>
    </citation>
    <scope>NUCLEOTIDE SEQUENCE</scope>
    <source>
        <strain evidence="2">CBS 193.32</strain>
    </source>
</reference>
<dbReference type="GeneID" id="85458401"/>
<evidence type="ECO:0000313" key="3">
    <source>
        <dbReference type="Proteomes" id="UP001224890"/>
    </source>
</evidence>
<organism evidence="2 3">
    <name type="scientific">Colletotrichum godetiae</name>
    <dbReference type="NCBI Taxonomy" id="1209918"/>
    <lineage>
        <taxon>Eukaryota</taxon>
        <taxon>Fungi</taxon>
        <taxon>Dikarya</taxon>
        <taxon>Ascomycota</taxon>
        <taxon>Pezizomycotina</taxon>
        <taxon>Sordariomycetes</taxon>
        <taxon>Hypocreomycetidae</taxon>
        <taxon>Glomerellales</taxon>
        <taxon>Glomerellaceae</taxon>
        <taxon>Colletotrichum</taxon>
        <taxon>Colletotrichum acutatum species complex</taxon>
    </lineage>
</organism>
<keyword evidence="1" id="KW-1133">Transmembrane helix</keyword>
<dbReference type="RefSeq" id="XP_060434583.1">
    <property type="nucleotide sequence ID" value="XM_060573875.1"/>
</dbReference>
<proteinExistence type="predicted"/>